<dbReference type="RefSeq" id="WP_338002397.1">
    <property type="nucleotide sequence ID" value="NZ_JAOPKA010000002.1"/>
</dbReference>
<evidence type="ECO:0000256" key="1">
    <source>
        <dbReference type="SAM" id="MobiDB-lite"/>
    </source>
</evidence>
<feature type="region of interest" description="Disordered" evidence="1">
    <location>
        <begin position="41"/>
        <end position="61"/>
    </location>
</feature>
<proteinExistence type="predicted"/>
<name>A0AAP2YWC9_9EURY</name>
<evidence type="ECO:0000313" key="2">
    <source>
        <dbReference type="EMBL" id="MCU4740551.1"/>
    </source>
</evidence>
<sequence>MRRRQVLASGTALLSVVIAGCSDSSVVLEMDAATADDIADEMSTTPESDSEEYTIVSSARENGSATRRERFELFRRTDTVRLEDSFYDVTETELESNEVTVYDLLVESLPVDSATELDEIEYSDLPEMDRQRLDQIASADDQSDGGGFEIVVGYGTAEEVGDGSVFVPERQYSIVVHEGDRYLVSVHPKSITENEYRYEVTEVASTVDAFADRIRERYLFELTVPSDAERSVVEEAIADGYVEDDDLFQSVVDRIRERDGLSVADFRGTWLLEYEGVEYLAYAEWIRDRTTS</sequence>
<evidence type="ECO:0000313" key="3">
    <source>
        <dbReference type="Proteomes" id="UP001321018"/>
    </source>
</evidence>
<accession>A0AAP2YWC9</accession>
<dbReference type="AlphaFoldDB" id="A0AAP2YWC9"/>
<dbReference type="PROSITE" id="PS51257">
    <property type="entry name" value="PROKAR_LIPOPROTEIN"/>
    <property type="match status" value="1"/>
</dbReference>
<gene>
    <name evidence="2" type="ORF">OB960_03955</name>
</gene>
<reference evidence="2" key="1">
    <citation type="submission" date="2022-09" db="EMBL/GenBank/DDBJ databases">
        <title>Enrichment on poylsaccharides allowed isolation of novel metabolic and taxonomic groups of Haloarchaea.</title>
        <authorList>
            <person name="Sorokin D.Y."/>
            <person name="Elcheninov A.G."/>
            <person name="Khizhniak T.V."/>
            <person name="Kolganova T.V."/>
            <person name="Kublanov I.V."/>
        </authorList>
    </citation>
    <scope>NUCLEOTIDE SEQUENCE</scope>
    <source>
        <strain evidence="2">AArc-xg1-1</strain>
    </source>
</reference>
<organism evidence="2 3">
    <name type="scientific">Natronoglomus mannanivorans</name>
    <dbReference type="NCBI Taxonomy" id="2979990"/>
    <lineage>
        <taxon>Archaea</taxon>
        <taxon>Methanobacteriati</taxon>
        <taxon>Methanobacteriota</taxon>
        <taxon>Stenosarchaea group</taxon>
        <taxon>Halobacteria</taxon>
        <taxon>Halobacteriales</taxon>
        <taxon>Natrialbaceae</taxon>
        <taxon>Natronoglomus</taxon>
    </lineage>
</organism>
<protein>
    <submittedName>
        <fullName evidence="2">Uncharacterized protein</fullName>
    </submittedName>
</protein>
<dbReference type="Proteomes" id="UP001321018">
    <property type="component" value="Unassembled WGS sequence"/>
</dbReference>
<dbReference type="EMBL" id="JAOPKA010000002">
    <property type="protein sequence ID" value="MCU4740551.1"/>
    <property type="molecule type" value="Genomic_DNA"/>
</dbReference>
<comment type="caution">
    <text evidence="2">The sequence shown here is derived from an EMBL/GenBank/DDBJ whole genome shotgun (WGS) entry which is preliminary data.</text>
</comment>